<organism evidence="2 3">
    <name type="scientific">Streptosporangium amethystogenes subsp. fukuiense</name>
    <dbReference type="NCBI Taxonomy" id="698418"/>
    <lineage>
        <taxon>Bacteria</taxon>
        <taxon>Bacillati</taxon>
        <taxon>Actinomycetota</taxon>
        <taxon>Actinomycetes</taxon>
        <taxon>Streptosporangiales</taxon>
        <taxon>Streptosporangiaceae</taxon>
        <taxon>Streptosporangium</taxon>
    </lineage>
</organism>
<proteinExistence type="predicted"/>
<gene>
    <name evidence="2" type="ORF">ACFQVD_36640</name>
</gene>
<dbReference type="Proteomes" id="UP001596514">
    <property type="component" value="Unassembled WGS sequence"/>
</dbReference>
<dbReference type="Gene3D" id="3.20.20.150">
    <property type="entry name" value="Divalent-metal-dependent TIM barrel enzymes"/>
    <property type="match status" value="1"/>
</dbReference>
<dbReference type="EMBL" id="JBHTEE010000001">
    <property type="protein sequence ID" value="MFC7605644.1"/>
    <property type="molecule type" value="Genomic_DNA"/>
</dbReference>
<dbReference type="InterPro" id="IPR013022">
    <property type="entry name" value="Xyl_isomerase-like_TIM-brl"/>
</dbReference>
<sequence length="261" mass="27767">MISLAAGTVLDAAPARILEAASAAGYDAAGLRLDPGSVGLAEAERLRRQADDLGLRLLDLEVVRLGPDRDPDHQRRLLDLADALGARFLLTVSEHRDDSATASDLSRLYEASRNHTVRIALEFMRFTGVPTLAAALEVLELTGAVDAVVLVDALHLHRAGELPEDLAGVPAGRIGYVQLCDAPARAPQGLQALSWEARHDRLAPGEGDLPLAELLARVHPEVPLSVEVQSDRLAARWDPASRAGHLLASTRRLLAAGGTTI</sequence>
<evidence type="ECO:0000313" key="3">
    <source>
        <dbReference type="Proteomes" id="UP001596514"/>
    </source>
</evidence>
<dbReference type="InterPro" id="IPR036237">
    <property type="entry name" value="Xyl_isomerase-like_sf"/>
</dbReference>
<protein>
    <submittedName>
        <fullName evidence="2">Sugar phosphate isomerase/epimerase</fullName>
    </submittedName>
</protein>
<evidence type="ECO:0000313" key="2">
    <source>
        <dbReference type="EMBL" id="MFC7605644.1"/>
    </source>
</evidence>
<comment type="caution">
    <text evidence="2">The sequence shown here is derived from an EMBL/GenBank/DDBJ whole genome shotgun (WGS) entry which is preliminary data.</text>
</comment>
<keyword evidence="3" id="KW-1185">Reference proteome</keyword>
<dbReference type="SUPFAM" id="SSF51658">
    <property type="entry name" value="Xylose isomerase-like"/>
    <property type="match status" value="1"/>
</dbReference>
<dbReference type="PANTHER" id="PTHR12110:SF48">
    <property type="entry name" value="BLL3656 PROTEIN"/>
    <property type="match status" value="1"/>
</dbReference>
<keyword evidence="2" id="KW-0413">Isomerase</keyword>
<dbReference type="PANTHER" id="PTHR12110">
    <property type="entry name" value="HYDROXYPYRUVATE ISOMERASE"/>
    <property type="match status" value="1"/>
</dbReference>
<dbReference type="InterPro" id="IPR050312">
    <property type="entry name" value="IolE/XylAMocC-like"/>
</dbReference>
<dbReference type="RefSeq" id="WP_343965742.1">
    <property type="nucleotide sequence ID" value="NZ_BAAAGK010000034.1"/>
</dbReference>
<dbReference type="Pfam" id="PF01261">
    <property type="entry name" value="AP_endonuc_2"/>
    <property type="match status" value="1"/>
</dbReference>
<evidence type="ECO:0000259" key="1">
    <source>
        <dbReference type="Pfam" id="PF01261"/>
    </source>
</evidence>
<name>A0ABW2TB03_9ACTN</name>
<feature type="domain" description="Xylose isomerase-like TIM barrel" evidence="1">
    <location>
        <begin position="18"/>
        <end position="243"/>
    </location>
</feature>
<dbReference type="GO" id="GO:0016853">
    <property type="term" value="F:isomerase activity"/>
    <property type="evidence" value="ECO:0007669"/>
    <property type="project" value="UniProtKB-KW"/>
</dbReference>
<accession>A0ABW2TB03</accession>
<reference evidence="3" key="1">
    <citation type="journal article" date="2019" name="Int. J. Syst. Evol. Microbiol.">
        <title>The Global Catalogue of Microorganisms (GCM) 10K type strain sequencing project: providing services to taxonomists for standard genome sequencing and annotation.</title>
        <authorList>
            <consortium name="The Broad Institute Genomics Platform"/>
            <consortium name="The Broad Institute Genome Sequencing Center for Infectious Disease"/>
            <person name="Wu L."/>
            <person name="Ma J."/>
        </authorList>
    </citation>
    <scope>NUCLEOTIDE SEQUENCE [LARGE SCALE GENOMIC DNA]</scope>
    <source>
        <strain evidence="3">JCM 10083</strain>
    </source>
</reference>